<proteinExistence type="predicted"/>
<dbReference type="InterPro" id="IPR036188">
    <property type="entry name" value="FAD/NAD-bd_sf"/>
</dbReference>
<dbReference type="Gene3D" id="3.30.9.10">
    <property type="entry name" value="D-Amino Acid Oxidase, subunit A, domain 2"/>
    <property type="match status" value="1"/>
</dbReference>
<evidence type="ECO:0000313" key="4">
    <source>
        <dbReference type="Proteomes" id="UP001549076"/>
    </source>
</evidence>
<dbReference type="InterPro" id="IPR006076">
    <property type="entry name" value="FAD-dep_OxRdtase"/>
</dbReference>
<keyword evidence="1" id="KW-0560">Oxidoreductase</keyword>
<evidence type="ECO:0000313" key="3">
    <source>
        <dbReference type="EMBL" id="MET3792352.1"/>
    </source>
</evidence>
<dbReference type="Pfam" id="PF01266">
    <property type="entry name" value="DAO"/>
    <property type="match status" value="1"/>
</dbReference>
<sequence length="389" mass="40756">MRSNSDIIVVGAGIVGSSTAYHLAAAGASVTLVDQTHPAGGPTGKSSALLHAFYLMPELSQLSIRGREILVSLPEIAGEGPFVTEVGMMWVCGHDSAAEWSAAAERIRGEGSRIETLAPADFAGMAPGFASDDVALGLWEPDYGYADAFGATNALARAARSNGAHLMQNSRVERLLRQGDRITGIKFADGTVLEAGTVVLAAGPWTRRLLATAVLDLPLHIERHPMAVLDAGGKARKVMPFAWCDDISRNYARPDNEGVVLAGTWAGGGTGNRHEEAVRPRTVDNPDHYMEGVDESESVEILETFAARVPAMTELGIRPGYAGLYDMSPDDLPVIGAMPGVEGLIVSAGSSGHGFKTGPAVGEAVARLALHGDQPILKPFSPARFGAGQ</sequence>
<evidence type="ECO:0000259" key="2">
    <source>
        <dbReference type="Pfam" id="PF01266"/>
    </source>
</evidence>
<dbReference type="Gene3D" id="3.50.50.60">
    <property type="entry name" value="FAD/NAD(P)-binding domain"/>
    <property type="match status" value="1"/>
</dbReference>
<organism evidence="3 4">
    <name type="scientific">Aquamicrobium terrae</name>
    <dbReference type="NCBI Taxonomy" id="1324945"/>
    <lineage>
        <taxon>Bacteria</taxon>
        <taxon>Pseudomonadati</taxon>
        <taxon>Pseudomonadota</taxon>
        <taxon>Alphaproteobacteria</taxon>
        <taxon>Hyphomicrobiales</taxon>
        <taxon>Phyllobacteriaceae</taxon>
        <taxon>Aquamicrobium</taxon>
    </lineage>
</organism>
<protein>
    <submittedName>
        <fullName evidence="3">Glycine/D-amino acid oxidase-like deaminating enzyme</fullName>
    </submittedName>
</protein>
<keyword evidence="4" id="KW-1185">Reference proteome</keyword>
<feature type="domain" description="FAD dependent oxidoreductase" evidence="2">
    <location>
        <begin position="6"/>
        <end position="368"/>
    </location>
</feature>
<dbReference type="PANTHER" id="PTHR13847">
    <property type="entry name" value="SARCOSINE DEHYDROGENASE-RELATED"/>
    <property type="match status" value="1"/>
</dbReference>
<dbReference type="SUPFAM" id="SSF51905">
    <property type="entry name" value="FAD/NAD(P)-binding domain"/>
    <property type="match status" value="1"/>
</dbReference>
<gene>
    <name evidence="3" type="ORF">ABID37_002569</name>
</gene>
<dbReference type="PANTHER" id="PTHR13847:SF287">
    <property type="entry name" value="FAD-DEPENDENT OXIDOREDUCTASE DOMAIN-CONTAINING PROTEIN 1"/>
    <property type="match status" value="1"/>
</dbReference>
<dbReference type="RefSeq" id="WP_354195287.1">
    <property type="nucleotide sequence ID" value="NZ_JBEPML010000008.1"/>
</dbReference>
<name>A0ABV2N3G3_9HYPH</name>
<evidence type="ECO:0000256" key="1">
    <source>
        <dbReference type="ARBA" id="ARBA00023002"/>
    </source>
</evidence>
<dbReference type="EMBL" id="JBEPML010000008">
    <property type="protein sequence ID" value="MET3792352.1"/>
    <property type="molecule type" value="Genomic_DNA"/>
</dbReference>
<dbReference type="Proteomes" id="UP001549076">
    <property type="component" value="Unassembled WGS sequence"/>
</dbReference>
<reference evidence="3 4" key="1">
    <citation type="submission" date="2024-06" db="EMBL/GenBank/DDBJ databases">
        <title>Genomic Encyclopedia of Type Strains, Phase IV (KMG-IV): sequencing the most valuable type-strain genomes for metagenomic binning, comparative biology and taxonomic classification.</title>
        <authorList>
            <person name="Goeker M."/>
        </authorList>
    </citation>
    <scope>NUCLEOTIDE SEQUENCE [LARGE SCALE GENOMIC DNA]</scope>
    <source>
        <strain evidence="3 4">DSM 27865</strain>
    </source>
</reference>
<accession>A0ABV2N3G3</accession>
<comment type="caution">
    <text evidence="3">The sequence shown here is derived from an EMBL/GenBank/DDBJ whole genome shotgun (WGS) entry which is preliminary data.</text>
</comment>